<sequence>MISPLLIVISAIIAAAAVALACRFARWPARDLGAAAAGTLVAVIAWRVAANILLLNEDFMPAVSVGDAVCLIAGALPPAVVVFVDRDLGRRALPVLTGGLVAFIANVIIL</sequence>
<dbReference type="RefSeq" id="WP_345449737.1">
    <property type="nucleotide sequence ID" value="NZ_BAABKK010000015.1"/>
</dbReference>
<protein>
    <submittedName>
        <fullName evidence="2">Uncharacterized protein</fullName>
    </submittedName>
</protein>
<evidence type="ECO:0000313" key="3">
    <source>
        <dbReference type="Proteomes" id="UP001500200"/>
    </source>
</evidence>
<accession>A0ABP9SHL2</accession>
<name>A0ABP9SHL2_9MICC</name>
<keyword evidence="3" id="KW-1185">Reference proteome</keyword>
<feature type="transmembrane region" description="Helical" evidence="1">
    <location>
        <begin position="91"/>
        <end position="109"/>
    </location>
</feature>
<feature type="transmembrane region" description="Helical" evidence="1">
    <location>
        <begin position="59"/>
        <end position="84"/>
    </location>
</feature>
<keyword evidence="1" id="KW-1133">Transmembrane helix</keyword>
<gene>
    <name evidence="2" type="ORF">GCM10023346_25310</name>
</gene>
<evidence type="ECO:0000256" key="1">
    <source>
        <dbReference type="SAM" id="Phobius"/>
    </source>
</evidence>
<feature type="transmembrane region" description="Helical" evidence="1">
    <location>
        <begin position="6"/>
        <end position="25"/>
    </location>
</feature>
<dbReference type="Proteomes" id="UP001500200">
    <property type="component" value="Unassembled WGS sequence"/>
</dbReference>
<keyword evidence="1" id="KW-0812">Transmembrane</keyword>
<dbReference type="EMBL" id="BAABKK010000015">
    <property type="protein sequence ID" value="GAA5195419.1"/>
    <property type="molecule type" value="Genomic_DNA"/>
</dbReference>
<reference evidence="3" key="1">
    <citation type="journal article" date="2019" name="Int. J. Syst. Evol. Microbiol.">
        <title>The Global Catalogue of Microorganisms (GCM) 10K type strain sequencing project: providing services to taxonomists for standard genome sequencing and annotation.</title>
        <authorList>
            <consortium name="The Broad Institute Genomics Platform"/>
            <consortium name="The Broad Institute Genome Sequencing Center for Infectious Disease"/>
            <person name="Wu L."/>
            <person name="Ma J."/>
        </authorList>
    </citation>
    <scope>NUCLEOTIDE SEQUENCE [LARGE SCALE GENOMIC DNA]</scope>
    <source>
        <strain evidence="3">JCM 18514</strain>
    </source>
</reference>
<proteinExistence type="predicted"/>
<keyword evidence="1" id="KW-0472">Membrane</keyword>
<feature type="transmembrane region" description="Helical" evidence="1">
    <location>
        <begin position="32"/>
        <end position="53"/>
    </location>
</feature>
<comment type="caution">
    <text evidence="2">The sequence shown here is derived from an EMBL/GenBank/DDBJ whole genome shotgun (WGS) entry which is preliminary data.</text>
</comment>
<organism evidence="2 3">
    <name type="scientific">Arthrobacter gyeryongensis</name>
    <dbReference type="NCBI Taxonomy" id="1650592"/>
    <lineage>
        <taxon>Bacteria</taxon>
        <taxon>Bacillati</taxon>
        <taxon>Actinomycetota</taxon>
        <taxon>Actinomycetes</taxon>
        <taxon>Micrococcales</taxon>
        <taxon>Micrococcaceae</taxon>
        <taxon>Arthrobacter</taxon>
    </lineage>
</organism>
<evidence type="ECO:0000313" key="2">
    <source>
        <dbReference type="EMBL" id="GAA5195419.1"/>
    </source>
</evidence>